<dbReference type="Proteomes" id="UP000265520">
    <property type="component" value="Unassembled WGS sequence"/>
</dbReference>
<comment type="caution">
    <text evidence="1">The sequence shown here is derived from an EMBL/GenBank/DDBJ whole genome shotgun (WGS) entry which is preliminary data.</text>
</comment>
<name>A0A392QRY3_9FABA</name>
<dbReference type="AlphaFoldDB" id="A0A392QRY3"/>
<sequence>MNLKWLIDLASKSISCGGDAEHQLATEENVLGGGY</sequence>
<keyword evidence="2" id="KW-1185">Reference proteome</keyword>
<evidence type="ECO:0000313" key="2">
    <source>
        <dbReference type="Proteomes" id="UP000265520"/>
    </source>
</evidence>
<organism evidence="1 2">
    <name type="scientific">Trifolium medium</name>
    <dbReference type="NCBI Taxonomy" id="97028"/>
    <lineage>
        <taxon>Eukaryota</taxon>
        <taxon>Viridiplantae</taxon>
        <taxon>Streptophyta</taxon>
        <taxon>Embryophyta</taxon>
        <taxon>Tracheophyta</taxon>
        <taxon>Spermatophyta</taxon>
        <taxon>Magnoliopsida</taxon>
        <taxon>eudicotyledons</taxon>
        <taxon>Gunneridae</taxon>
        <taxon>Pentapetalae</taxon>
        <taxon>rosids</taxon>
        <taxon>fabids</taxon>
        <taxon>Fabales</taxon>
        <taxon>Fabaceae</taxon>
        <taxon>Papilionoideae</taxon>
        <taxon>50 kb inversion clade</taxon>
        <taxon>NPAAA clade</taxon>
        <taxon>Hologalegina</taxon>
        <taxon>IRL clade</taxon>
        <taxon>Trifolieae</taxon>
        <taxon>Trifolium</taxon>
    </lineage>
</organism>
<feature type="non-terminal residue" evidence="1">
    <location>
        <position position="35"/>
    </location>
</feature>
<evidence type="ECO:0000313" key="1">
    <source>
        <dbReference type="EMBL" id="MCI26632.1"/>
    </source>
</evidence>
<dbReference type="EMBL" id="LXQA010154426">
    <property type="protein sequence ID" value="MCI26632.1"/>
    <property type="molecule type" value="Genomic_DNA"/>
</dbReference>
<proteinExistence type="predicted"/>
<protein>
    <submittedName>
        <fullName evidence="1">Uncharacterized protein</fullName>
    </submittedName>
</protein>
<reference evidence="1 2" key="1">
    <citation type="journal article" date="2018" name="Front. Plant Sci.">
        <title>Red Clover (Trifolium pratense) and Zigzag Clover (T. medium) - A Picture of Genomic Similarities and Differences.</title>
        <authorList>
            <person name="Dluhosova J."/>
            <person name="Istvanek J."/>
            <person name="Nedelnik J."/>
            <person name="Repkova J."/>
        </authorList>
    </citation>
    <scope>NUCLEOTIDE SEQUENCE [LARGE SCALE GENOMIC DNA]</scope>
    <source>
        <strain evidence="2">cv. 10/8</strain>
        <tissue evidence="1">Leaf</tissue>
    </source>
</reference>
<accession>A0A392QRY3</accession>